<accession>A0A059FWZ6</accession>
<reference evidence="11 12" key="1">
    <citation type="submission" date="2013-04" db="EMBL/GenBank/DDBJ databases">
        <title>Hyphomonas hirschiana VP5 Genome Sequencing.</title>
        <authorList>
            <person name="Lai Q."/>
            <person name="Shao Z."/>
        </authorList>
    </citation>
    <scope>NUCLEOTIDE SEQUENCE [LARGE SCALE GENOMIC DNA]</scope>
    <source>
        <strain evidence="11 12">VP5</strain>
    </source>
</reference>
<feature type="domain" description="POTRA" evidence="10">
    <location>
        <begin position="357"/>
        <end position="430"/>
    </location>
</feature>
<evidence type="ECO:0000313" key="12">
    <source>
        <dbReference type="Proteomes" id="UP000025061"/>
    </source>
</evidence>
<evidence type="ECO:0000256" key="2">
    <source>
        <dbReference type="ARBA" id="ARBA00022452"/>
    </source>
</evidence>
<keyword evidence="2 8" id="KW-1134">Transmembrane beta strand</keyword>
<feature type="signal peptide" evidence="8">
    <location>
        <begin position="1"/>
        <end position="28"/>
    </location>
</feature>
<keyword evidence="4 8" id="KW-0732">Signal</keyword>
<dbReference type="HAMAP" id="MF_01430">
    <property type="entry name" value="OM_assembly_BamA"/>
    <property type="match status" value="1"/>
</dbReference>
<protein>
    <recommendedName>
        <fullName evidence="8 9">Outer membrane protein assembly factor BamA</fullName>
    </recommendedName>
</protein>
<evidence type="ECO:0000256" key="5">
    <source>
        <dbReference type="ARBA" id="ARBA00022737"/>
    </source>
</evidence>
<dbReference type="Proteomes" id="UP000025061">
    <property type="component" value="Unassembled WGS sequence"/>
</dbReference>
<dbReference type="GO" id="GO:0009279">
    <property type="term" value="C:cell outer membrane"/>
    <property type="evidence" value="ECO:0007669"/>
    <property type="project" value="UniProtKB-SubCell"/>
</dbReference>
<evidence type="ECO:0000256" key="3">
    <source>
        <dbReference type="ARBA" id="ARBA00022692"/>
    </source>
</evidence>
<dbReference type="PROSITE" id="PS51779">
    <property type="entry name" value="POTRA"/>
    <property type="match status" value="4"/>
</dbReference>
<evidence type="ECO:0000313" key="11">
    <source>
        <dbReference type="EMBL" id="KCZ95107.1"/>
    </source>
</evidence>
<evidence type="ECO:0000256" key="9">
    <source>
        <dbReference type="NCBIfam" id="TIGR03303"/>
    </source>
</evidence>
<feature type="domain" description="POTRA" evidence="10">
    <location>
        <begin position="104"/>
        <end position="181"/>
    </location>
</feature>
<dbReference type="PANTHER" id="PTHR12815:SF23">
    <property type="entry name" value="OUTER MEMBRANE PROTEIN ASSEMBLY FACTOR BAMA"/>
    <property type="match status" value="1"/>
</dbReference>
<keyword evidence="6 8" id="KW-0472">Membrane</keyword>
<keyword evidence="7 8" id="KW-0998">Cell outer membrane</keyword>
<comment type="similarity">
    <text evidence="8">Belongs to the BamA family.</text>
</comment>
<proteinExistence type="inferred from homology"/>
<keyword evidence="5 8" id="KW-0677">Repeat</keyword>
<dbReference type="GO" id="GO:0043165">
    <property type="term" value="P:Gram-negative-bacterium-type cell outer membrane assembly"/>
    <property type="evidence" value="ECO:0007669"/>
    <property type="project" value="UniProtKB-UniRule"/>
</dbReference>
<keyword evidence="12" id="KW-1185">Reference proteome</keyword>
<dbReference type="InterPro" id="IPR039910">
    <property type="entry name" value="D15-like"/>
</dbReference>
<feature type="domain" description="POTRA" evidence="10">
    <location>
        <begin position="184"/>
        <end position="272"/>
    </location>
</feature>
<dbReference type="OrthoDB" id="9803054at2"/>
<comment type="caution">
    <text evidence="11">The sequence shown here is derived from an EMBL/GenBank/DDBJ whole genome shotgun (WGS) entry which is preliminary data.</text>
</comment>
<comment type="subcellular location">
    <subcellularLocation>
        <location evidence="8">Cell outer membrane</location>
    </subcellularLocation>
    <subcellularLocation>
        <location evidence="1">Membrane</location>
    </subcellularLocation>
</comment>
<evidence type="ECO:0000259" key="10">
    <source>
        <dbReference type="PROSITE" id="PS51779"/>
    </source>
</evidence>
<dbReference type="GO" id="GO:0051205">
    <property type="term" value="P:protein insertion into membrane"/>
    <property type="evidence" value="ECO:0007669"/>
    <property type="project" value="UniProtKB-UniRule"/>
</dbReference>
<name>A0A059FWZ6_9PROT</name>
<evidence type="ECO:0000256" key="4">
    <source>
        <dbReference type="ARBA" id="ARBA00022729"/>
    </source>
</evidence>
<evidence type="ECO:0000256" key="1">
    <source>
        <dbReference type="ARBA" id="ARBA00004370"/>
    </source>
</evidence>
<evidence type="ECO:0000256" key="8">
    <source>
        <dbReference type="HAMAP-Rule" id="MF_01430"/>
    </source>
</evidence>
<dbReference type="Gene3D" id="2.40.160.50">
    <property type="entry name" value="membrane protein fhac: a member of the omp85/tpsb transporter family"/>
    <property type="match status" value="1"/>
</dbReference>
<dbReference type="EMBL" id="ARYI01000005">
    <property type="protein sequence ID" value="KCZ95107.1"/>
    <property type="molecule type" value="Genomic_DNA"/>
</dbReference>
<dbReference type="InterPro" id="IPR023707">
    <property type="entry name" value="OM_assembly_BamA"/>
</dbReference>
<dbReference type="PATRIC" id="fig|1280951.3.peg.1548"/>
<evidence type="ECO:0000256" key="7">
    <source>
        <dbReference type="ARBA" id="ARBA00023237"/>
    </source>
</evidence>
<dbReference type="InterPro" id="IPR010827">
    <property type="entry name" value="BamA/TamA_POTRA"/>
</dbReference>
<dbReference type="InterPro" id="IPR034746">
    <property type="entry name" value="POTRA"/>
</dbReference>
<dbReference type="PANTHER" id="PTHR12815">
    <property type="entry name" value="SORTING AND ASSEMBLY MACHINERY SAMM50 PROTEIN FAMILY MEMBER"/>
    <property type="match status" value="1"/>
</dbReference>
<feature type="domain" description="POTRA" evidence="10">
    <location>
        <begin position="36"/>
        <end position="103"/>
    </location>
</feature>
<keyword evidence="3 8" id="KW-0812">Transmembrane</keyword>
<dbReference type="NCBIfam" id="TIGR03303">
    <property type="entry name" value="OM_YaeT"/>
    <property type="match status" value="1"/>
</dbReference>
<evidence type="ECO:0000256" key="6">
    <source>
        <dbReference type="ARBA" id="ARBA00023136"/>
    </source>
</evidence>
<dbReference type="PIRSF" id="PIRSF006076">
    <property type="entry name" value="OM_assembly_OMP85"/>
    <property type="match status" value="1"/>
</dbReference>
<organism evidence="11 12">
    <name type="scientific">Hyphomonas hirschiana VP5</name>
    <dbReference type="NCBI Taxonomy" id="1280951"/>
    <lineage>
        <taxon>Bacteria</taxon>
        <taxon>Pseudomonadati</taxon>
        <taxon>Pseudomonadota</taxon>
        <taxon>Alphaproteobacteria</taxon>
        <taxon>Hyphomonadales</taxon>
        <taxon>Hyphomonadaceae</taxon>
        <taxon>Hyphomonas</taxon>
    </lineage>
</organism>
<dbReference type="Pfam" id="PF07244">
    <property type="entry name" value="POTRA"/>
    <property type="match status" value="5"/>
</dbReference>
<dbReference type="RefSeq" id="WP_011646780.1">
    <property type="nucleotide sequence ID" value="NZ_ARYI01000005.1"/>
</dbReference>
<sequence precursor="true">MLKFLAATILATSALGLGVSGFGLTASAQEDALYGGTIRTILVEGNQRIEARTVQSYLLVEPGDAFDPDRIDLSLKTLFATNLFADVSIDRRGNDLVIQVVENPIINRVIFEGNRALKDDKLREEIQAAPRGIFTAARVQSDVQRIMELYRRSGRFAAKVEPQYKPLEQNRVDLIFEVTEGPVTGVRSINFIGNKAYSDSRLRSEIVTKQSRLWRFFSSNDNYDSNRLEYDREQLREFYQNNGYYDFRVTSAVAELAPDQKDFYITYTVDEGRQYDFGAIKVETALEKLDADVLRAVVPITEGDLFRGNQIEATIDSLTYAAGVAGYAFVDVRPQISVNEETGRIDITFAIDEGPRVYIDRINIVGNTQTLDRVIRRELRLSEGDAFNRILLDRSRNRVRALGFFEDVEVVETPSEQPDRTIVDIKVKEQSTGELSFAAGFSSVDAYLFDLSASQRNLRGRGQSVVARTSLSSRQQIVDLRFTEPRFLDRNLSAGVDLFATRQDFEEYTGFTSETIGGGVRMAFPLTDRMQMGVRYRLQTDDVSIADQNIVIDSNGMLVRTRTQIAGQDTPNDLSDDIYRLPEPGDEGPGEAVVDICNPGYVLRNTICRSERSDISSIVGYDFFWDQTNDPISPTRGFNLRFSQDLAGLGGDVKYIRTETGASFYRGIWRDVVASANFSGGLVVPLDEEQGVRINNRFFRGGSTFRGFDVAGLGPREILRLIDPATGELLGTQRLNSLGGNAYYQGTFELTVPNFVPEEYGIKSALFLDVGSLGLLEDVDKGSTVILEDGGPFGYPGVTAIRTTKDAAALRASAGISVFWDSPFGPIRFDFSHILRKEDYDRTETFRFSTSTRF</sequence>
<gene>
    <name evidence="8" type="primary">bamA</name>
    <name evidence="11" type="ORF">HHI_07657</name>
</gene>
<comment type="subunit">
    <text evidence="8">Part of the Bam complex.</text>
</comment>
<feature type="chain" id="PRO_5008980172" description="Outer membrane protein assembly factor BamA" evidence="8">
    <location>
        <begin position="29"/>
        <end position="854"/>
    </location>
</feature>
<dbReference type="InterPro" id="IPR000184">
    <property type="entry name" value="Bac_surfAg_D15"/>
</dbReference>
<dbReference type="AlphaFoldDB" id="A0A059FWZ6"/>
<comment type="function">
    <text evidence="8">Part of the outer membrane protein assembly complex, which is involved in assembly and insertion of beta-barrel proteins into the outer membrane.</text>
</comment>
<dbReference type="Gene3D" id="3.10.20.310">
    <property type="entry name" value="membrane protein fhac"/>
    <property type="match status" value="5"/>
</dbReference>
<dbReference type="Pfam" id="PF01103">
    <property type="entry name" value="Omp85"/>
    <property type="match status" value="1"/>
</dbReference>